<dbReference type="OrthoDB" id="369963at2759"/>
<reference evidence="8 9" key="1">
    <citation type="submission" date="2013-02" db="EMBL/GenBank/DDBJ databases">
        <title>The Genome Annotation of Plasmodium falciparum FCH/4.</title>
        <authorList>
            <consortium name="The Broad Institute Genome Sequencing Platform"/>
            <consortium name="The Broad Institute Genome Sequencing Center for Infectious Disease"/>
            <person name="Neafsey D."/>
            <person name="Hoffman S."/>
            <person name="Volkman S."/>
            <person name="Rosenthal P."/>
            <person name="Walker B."/>
            <person name="Young S.K."/>
            <person name="Zeng Q."/>
            <person name="Gargeya S."/>
            <person name="Fitzgerald M."/>
            <person name="Haas B."/>
            <person name="Abouelleil A."/>
            <person name="Allen A.W."/>
            <person name="Alvarado L."/>
            <person name="Arachchi H.M."/>
            <person name="Berlin A.M."/>
            <person name="Chapman S.B."/>
            <person name="Gainer-Dewar J."/>
            <person name="Goldberg J."/>
            <person name="Griggs A."/>
            <person name="Gujja S."/>
            <person name="Hansen M."/>
            <person name="Howarth C."/>
            <person name="Imamovic A."/>
            <person name="Ireland A."/>
            <person name="Larimer J."/>
            <person name="McCowan C."/>
            <person name="Murphy C."/>
            <person name="Pearson M."/>
            <person name="Poon T.W."/>
            <person name="Priest M."/>
            <person name="Roberts A."/>
            <person name="Saif S."/>
            <person name="Shea T."/>
            <person name="Sisk P."/>
            <person name="Sykes S."/>
            <person name="Wortman J."/>
            <person name="Nusbaum C."/>
            <person name="Birren B."/>
        </authorList>
    </citation>
    <scope>NUCLEOTIDE SEQUENCE [LARGE SCALE GENOMIC DNA]</scope>
    <source>
        <strain evidence="8 9">FCH/4</strain>
    </source>
</reference>
<accession>A0A024VQK6</accession>
<evidence type="ECO:0000313" key="8">
    <source>
        <dbReference type="EMBL" id="ETW30181.1"/>
    </source>
</evidence>
<dbReference type="SUPFAM" id="SSF50324">
    <property type="entry name" value="Inorganic pyrophosphatase"/>
    <property type="match status" value="1"/>
</dbReference>
<reference evidence="8 9" key="2">
    <citation type="submission" date="2013-02" db="EMBL/GenBank/DDBJ databases">
        <title>The Genome Sequence of Plasmodium falciparum FCH/4.</title>
        <authorList>
            <consortium name="The Broad Institute Genome Sequencing Platform"/>
            <consortium name="The Broad Institute Genome Sequencing Center for Infectious Disease"/>
            <person name="Neafsey D."/>
            <person name="Cheeseman I."/>
            <person name="Volkman S."/>
            <person name="Adams J."/>
            <person name="Walker B."/>
            <person name="Young S.K."/>
            <person name="Zeng Q."/>
            <person name="Gargeya S."/>
            <person name="Fitzgerald M."/>
            <person name="Haas B."/>
            <person name="Abouelleil A."/>
            <person name="Alvarado L."/>
            <person name="Arachchi H.M."/>
            <person name="Berlin A.M."/>
            <person name="Chapman S.B."/>
            <person name="Dewar J."/>
            <person name="Goldberg J."/>
            <person name="Griggs A."/>
            <person name="Gujja S."/>
            <person name="Hansen M."/>
            <person name="Howarth C."/>
            <person name="Imamovic A."/>
            <person name="Larimer J."/>
            <person name="McCowan C."/>
            <person name="Murphy C."/>
            <person name="Neiman D."/>
            <person name="Pearson M."/>
            <person name="Priest M."/>
            <person name="Roberts A."/>
            <person name="Saif S."/>
            <person name="Shea T."/>
            <person name="Sisk P."/>
            <person name="Sykes S."/>
            <person name="Wortman J."/>
            <person name="Nusbaum C."/>
            <person name="Birren B."/>
        </authorList>
    </citation>
    <scope>NUCLEOTIDE SEQUENCE [LARGE SCALE GENOMIC DNA]</scope>
    <source>
        <strain evidence="8 9">FCH/4</strain>
    </source>
</reference>
<keyword evidence="7" id="KW-1133">Transmembrane helix</keyword>
<dbReference type="EC" id="3.6.1.1" evidence="3"/>
<evidence type="ECO:0000256" key="1">
    <source>
        <dbReference type="ARBA" id="ARBA00001946"/>
    </source>
</evidence>
<evidence type="ECO:0000256" key="7">
    <source>
        <dbReference type="SAM" id="Phobius"/>
    </source>
</evidence>
<comment type="similarity">
    <text evidence="2">Belongs to the PPase family.</text>
</comment>
<evidence type="ECO:0000256" key="3">
    <source>
        <dbReference type="ARBA" id="ARBA00012146"/>
    </source>
</evidence>
<proteinExistence type="inferred from homology"/>
<dbReference type="Proteomes" id="UP000030656">
    <property type="component" value="Unassembled WGS sequence"/>
</dbReference>
<dbReference type="FunFam" id="3.90.80.10:FF:000010">
    <property type="entry name" value="Probable inorganic pyrophosphatase"/>
    <property type="match status" value="1"/>
</dbReference>
<comment type="cofactor">
    <cofactor evidence="1">
        <name>Mg(2+)</name>
        <dbReference type="ChEBI" id="CHEBI:18420"/>
    </cofactor>
</comment>
<dbReference type="Gene3D" id="3.90.80.10">
    <property type="entry name" value="Inorganic pyrophosphatase"/>
    <property type="match status" value="1"/>
</dbReference>
<dbReference type="PANTHER" id="PTHR10286">
    <property type="entry name" value="INORGANIC PYROPHOSPHATASE"/>
    <property type="match status" value="1"/>
</dbReference>
<dbReference type="EMBL" id="KI927934">
    <property type="protein sequence ID" value="ETW30181.1"/>
    <property type="molecule type" value="Genomic_DNA"/>
</dbReference>
<evidence type="ECO:0000256" key="4">
    <source>
        <dbReference type="ARBA" id="ARBA00022723"/>
    </source>
</evidence>
<dbReference type="GO" id="GO:0005737">
    <property type="term" value="C:cytoplasm"/>
    <property type="evidence" value="ECO:0007669"/>
    <property type="project" value="InterPro"/>
</dbReference>
<evidence type="ECO:0000256" key="5">
    <source>
        <dbReference type="ARBA" id="ARBA00022801"/>
    </source>
</evidence>
<dbReference type="GO" id="GO:0004427">
    <property type="term" value="F:inorganic diphosphate phosphatase activity"/>
    <property type="evidence" value="ECO:0007669"/>
    <property type="project" value="UniProtKB-EC"/>
</dbReference>
<dbReference type="GO" id="GO:0000287">
    <property type="term" value="F:magnesium ion binding"/>
    <property type="evidence" value="ECO:0007669"/>
    <property type="project" value="InterPro"/>
</dbReference>
<evidence type="ECO:0000256" key="6">
    <source>
        <dbReference type="ARBA" id="ARBA00022842"/>
    </source>
</evidence>
<dbReference type="GO" id="GO:0006796">
    <property type="term" value="P:phosphate-containing compound metabolic process"/>
    <property type="evidence" value="ECO:0007669"/>
    <property type="project" value="InterPro"/>
</dbReference>
<dbReference type="AlphaFoldDB" id="A0A024VQK6"/>
<feature type="transmembrane region" description="Helical" evidence="7">
    <location>
        <begin position="67"/>
        <end position="87"/>
    </location>
</feature>
<protein>
    <recommendedName>
        <fullName evidence="3">inorganic diphosphatase</fullName>
        <ecNumber evidence="3">3.6.1.1</ecNumber>
    </recommendedName>
</protein>
<dbReference type="InterPro" id="IPR008162">
    <property type="entry name" value="Pyrophosphatase"/>
</dbReference>
<keyword evidence="7" id="KW-0472">Membrane</keyword>
<keyword evidence="5" id="KW-0378">Hydrolase</keyword>
<name>A0A024VQK6_PLAFA</name>
<dbReference type="PROSITE" id="PS00387">
    <property type="entry name" value="PPASE"/>
    <property type="match status" value="1"/>
</dbReference>
<organism evidence="8 9">
    <name type="scientific">Plasmodium falciparum FCH/4</name>
    <dbReference type="NCBI Taxonomy" id="1036724"/>
    <lineage>
        <taxon>Eukaryota</taxon>
        <taxon>Sar</taxon>
        <taxon>Alveolata</taxon>
        <taxon>Apicomplexa</taxon>
        <taxon>Aconoidasida</taxon>
        <taxon>Haemosporida</taxon>
        <taxon>Plasmodiidae</taxon>
        <taxon>Plasmodium</taxon>
        <taxon>Plasmodium (Laverania)</taxon>
    </lineage>
</organism>
<sequence>MNMKEHQWRLFEYNMSKWMIENKYILDQEEKKKFYKCANYSIGSGVLNASLIYFLCKKYKNYITPVSRFFLTFSLGVYTSMVINKIYRRKAYIEILSSKTTMTDKAKEVLNDILNINEDNIKVSPQEIKKNEDKDNINSHNYMNDQDIPLNIHTQEKENRNLGDYNKNKMGSKLINVEGGNNQDDNKYNSNNVISINNKVNKNDYFIETNKELKINLNFQNNNIISNIFSNINIYDKISNIFINNKKTYMLKYNNNINEENFFISYFEKKDDNFVPISPWHHIDLKNDDGTYNMIVEITKYNYIKLEIQLREKFNVIKQDKKKGKLRYYHNSIYWNYGALPQTYEYPKHIYQNKSKKNKEALLFTGDNDPLDILDIGSACLKIGQVVPVKVLKQTTQNNNINNKIYI</sequence>
<evidence type="ECO:0000313" key="9">
    <source>
        <dbReference type="Proteomes" id="UP000030656"/>
    </source>
</evidence>
<dbReference type="Pfam" id="PF00719">
    <property type="entry name" value="Pyrophosphatase"/>
    <property type="match status" value="1"/>
</dbReference>
<dbReference type="InterPro" id="IPR036649">
    <property type="entry name" value="Pyrophosphatase_sf"/>
</dbReference>
<gene>
    <name evidence="8" type="ORF">PFFCH_02412</name>
</gene>
<evidence type="ECO:0000256" key="2">
    <source>
        <dbReference type="ARBA" id="ARBA00006220"/>
    </source>
</evidence>
<keyword evidence="6" id="KW-0460">Magnesium</keyword>
<keyword evidence="7" id="KW-0812">Transmembrane</keyword>
<keyword evidence="4" id="KW-0479">Metal-binding</keyword>